<reference evidence="1" key="1">
    <citation type="journal article" date="2014" name="Int. J. Syst. Evol. Microbiol.">
        <title>Complete genome of a new Firmicutes species belonging to the dominant human colonic microbiota ('Ruminococcus bicirculans') reveals two chromosomes and a selective capacity to utilize plant glucans.</title>
        <authorList>
            <consortium name="NISC Comparative Sequencing Program"/>
            <person name="Wegmann U."/>
            <person name="Louis P."/>
            <person name="Goesmann A."/>
            <person name="Henrissat B."/>
            <person name="Duncan S.H."/>
            <person name="Flint H.J."/>
        </authorList>
    </citation>
    <scope>NUCLEOTIDE SEQUENCE</scope>
    <source>
        <strain evidence="1">JCM 12607</strain>
    </source>
</reference>
<keyword evidence="4" id="KW-1185">Reference proteome</keyword>
<evidence type="ECO:0000313" key="4">
    <source>
        <dbReference type="Proteomes" id="UP001596915"/>
    </source>
</evidence>
<evidence type="ECO:0000313" key="3">
    <source>
        <dbReference type="EMBL" id="MFD0630113.1"/>
    </source>
</evidence>
<dbReference type="EMBL" id="JBHTGL010000012">
    <property type="protein sequence ID" value="MFD0630062.1"/>
    <property type="molecule type" value="Genomic_DNA"/>
</dbReference>
<proteinExistence type="predicted"/>
<gene>
    <name evidence="1" type="ORF">ACFQ2K_13090</name>
    <name evidence="2" type="ORF">ACFQ2K_53275</name>
    <name evidence="3" type="ORF">ACFQ2K_53620</name>
</gene>
<comment type="caution">
    <text evidence="1">The sequence shown here is derived from an EMBL/GenBank/DDBJ whole genome shotgun (WGS) entry which is preliminary data.</text>
</comment>
<dbReference type="Proteomes" id="UP001596915">
    <property type="component" value="Unassembled WGS sequence"/>
</dbReference>
<name>A0ABW2WUY0_9ACTN</name>
<sequence>MGASTVISNDLYHGEPWTIELKRLDTAARADLVLKISNWDDSIRGVPKPSGAMPDLTGWRWKPLRDAVWG</sequence>
<reference evidence="4" key="2">
    <citation type="journal article" date="2019" name="Int. J. Syst. Evol. Microbiol.">
        <title>The Global Catalogue of Microorganisms (GCM) 10K type strain sequencing project: providing services to taxonomists for standard genome sequencing and annotation.</title>
        <authorList>
            <consortium name="The Broad Institute Genomics Platform"/>
            <consortium name="The Broad Institute Genome Sequencing Center for Infectious Disease"/>
            <person name="Wu L."/>
            <person name="Ma J."/>
        </authorList>
    </citation>
    <scope>NUCLEOTIDE SEQUENCE [LARGE SCALE GENOMIC DNA]</scope>
    <source>
        <strain evidence="4">JCM 12607</strain>
    </source>
</reference>
<dbReference type="EMBL" id="JBHTGL010000013">
    <property type="protein sequence ID" value="MFD0630113.1"/>
    <property type="molecule type" value="Genomic_DNA"/>
</dbReference>
<evidence type="ECO:0000313" key="1">
    <source>
        <dbReference type="EMBL" id="MFD0623569.1"/>
    </source>
</evidence>
<dbReference type="EMBL" id="JBHTGL010000008">
    <property type="protein sequence ID" value="MFD0623569.1"/>
    <property type="molecule type" value="Genomic_DNA"/>
</dbReference>
<organism evidence="1 4">
    <name type="scientific">Streptomyces sanglieri</name>
    <dbReference type="NCBI Taxonomy" id="193460"/>
    <lineage>
        <taxon>Bacteria</taxon>
        <taxon>Bacillati</taxon>
        <taxon>Actinomycetota</taxon>
        <taxon>Actinomycetes</taxon>
        <taxon>Kitasatosporales</taxon>
        <taxon>Streptomycetaceae</taxon>
        <taxon>Streptomyces</taxon>
    </lineage>
</organism>
<evidence type="ECO:0000313" key="2">
    <source>
        <dbReference type="EMBL" id="MFD0630062.1"/>
    </source>
</evidence>
<protein>
    <submittedName>
        <fullName evidence="1">Uncharacterized protein</fullName>
    </submittedName>
</protein>
<reference evidence="1" key="3">
    <citation type="submission" date="2024-09" db="EMBL/GenBank/DDBJ databases">
        <authorList>
            <person name="Sun Q."/>
            <person name="Mori K."/>
        </authorList>
    </citation>
    <scope>NUCLEOTIDE SEQUENCE</scope>
    <source>
        <strain evidence="1">JCM 12607</strain>
    </source>
</reference>
<accession>A0ABW2WUY0</accession>